<dbReference type="Gene3D" id="3.40.50.1400">
    <property type="match status" value="2"/>
</dbReference>
<gene>
    <name evidence="3" type="ORF">MNBD_ALPHA09-106</name>
</gene>
<protein>
    <recommendedName>
        <fullName evidence="4">Sirohydrochlorin cobaltochelatase</fullName>
    </recommendedName>
</protein>
<evidence type="ECO:0000256" key="1">
    <source>
        <dbReference type="ARBA" id="ARBA00022723"/>
    </source>
</evidence>
<sequence length="257" mass="26579">MRTAQAIELKEKPPALLIAAHGEIGGGAQNTTLFALTRNVRAHLGGLPVACGVLNGEPSLDTAFAGLAGDRALIYPLFMSGGHCVENALPERLGLANKSNADGRKVTILPPLGLDPALTALIGRRVRDAVAANPHSMAGTSILVIAHGSERNPQSRLATEAFANALRRHLKTRPVRTAYLEDTPFAEDAVAALAAHSVVVSFFAGEGSHGGEDVPRLLADAGKLHVPVIGPVGADPRIADLVVAAVRHELAGELSAA</sequence>
<evidence type="ECO:0008006" key="4">
    <source>
        <dbReference type="Google" id="ProtNLM"/>
    </source>
</evidence>
<reference evidence="3" key="1">
    <citation type="submission" date="2018-06" db="EMBL/GenBank/DDBJ databases">
        <authorList>
            <person name="Zhirakovskaya E."/>
        </authorList>
    </citation>
    <scope>NUCLEOTIDE SEQUENCE</scope>
</reference>
<organism evidence="3">
    <name type="scientific">hydrothermal vent metagenome</name>
    <dbReference type="NCBI Taxonomy" id="652676"/>
    <lineage>
        <taxon>unclassified sequences</taxon>
        <taxon>metagenomes</taxon>
        <taxon>ecological metagenomes</taxon>
    </lineage>
</organism>
<dbReference type="AlphaFoldDB" id="A0A3B0TEZ2"/>
<dbReference type="SUPFAM" id="SSF53800">
    <property type="entry name" value="Chelatase"/>
    <property type="match status" value="2"/>
</dbReference>
<dbReference type="Pfam" id="PF01903">
    <property type="entry name" value="CbiX"/>
    <property type="match status" value="2"/>
</dbReference>
<dbReference type="PANTHER" id="PTHR33542">
    <property type="entry name" value="SIROHYDROCHLORIN FERROCHELATASE, CHLOROPLASTIC"/>
    <property type="match status" value="1"/>
</dbReference>
<dbReference type="GO" id="GO:0046872">
    <property type="term" value="F:metal ion binding"/>
    <property type="evidence" value="ECO:0007669"/>
    <property type="project" value="UniProtKB-KW"/>
</dbReference>
<evidence type="ECO:0000313" key="3">
    <source>
        <dbReference type="EMBL" id="VAW14703.1"/>
    </source>
</evidence>
<dbReference type="PANTHER" id="PTHR33542:SF3">
    <property type="entry name" value="SIROHYDROCHLORIN FERROCHELATASE, CHLOROPLASTIC"/>
    <property type="match status" value="1"/>
</dbReference>
<accession>A0A3B0TEZ2</accession>
<dbReference type="InterPro" id="IPR050963">
    <property type="entry name" value="Sirohydro_Cobaltochel/CbiX"/>
</dbReference>
<keyword evidence="2" id="KW-0456">Lyase</keyword>
<dbReference type="GO" id="GO:0016829">
    <property type="term" value="F:lyase activity"/>
    <property type="evidence" value="ECO:0007669"/>
    <property type="project" value="UniProtKB-KW"/>
</dbReference>
<name>A0A3B0TEZ2_9ZZZZ</name>
<dbReference type="EMBL" id="UOEM01000077">
    <property type="protein sequence ID" value="VAW14703.1"/>
    <property type="molecule type" value="Genomic_DNA"/>
</dbReference>
<keyword evidence="1" id="KW-0479">Metal-binding</keyword>
<evidence type="ECO:0000256" key="2">
    <source>
        <dbReference type="ARBA" id="ARBA00023239"/>
    </source>
</evidence>
<proteinExistence type="predicted"/>
<dbReference type="InterPro" id="IPR002762">
    <property type="entry name" value="CbiX-like"/>
</dbReference>